<evidence type="ECO:0000313" key="3">
    <source>
        <dbReference type="EMBL" id="CAD9626917.1"/>
    </source>
</evidence>
<dbReference type="EMBL" id="HBGZ01029575">
    <property type="protein sequence ID" value="CAD9626917.1"/>
    <property type="molecule type" value="Transcribed_RNA"/>
</dbReference>
<reference evidence="3" key="1">
    <citation type="submission" date="2021-01" db="EMBL/GenBank/DDBJ databases">
        <authorList>
            <person name="Corre E."/>
            <person name="Pelletier E."/>
            <person name="Niang G."/>
            <person name="Scheremetjew M."/>
            <person name="Finn R."/>
            <person name="Kale V."/>
            <person name="Holt S."/>
            <person name="Cochrane G."/>
            <person name="Meng A."/>
            <person name="Brown T."/>
            <person name="Cohen L."/>
        </authorList>
    </citation>
    <scope>NUCLEOTIDE SEQUENCE</scope>
    <source>
        <strain evidence="3">SM1012Den-03</strain>
    </source>
</reference>
<name>A0A6U3YP60_9STRA</name>
<proteinExistence type="predicted"/>
<organism evidence="3">
    <name type="scientific">Skeletonema marinoi</name>
    <dbReference type="NCBI Taxonomy" id="267567"/>
    <lineage>
        <taxon>Eukaryota</taxon>
        <taxon>Sar</taxon>
        <taxon>Stramenopiles</taxon>
        <taxon>Ochrophyta</taxon>
        <taxon>Bacillariophyta</taxon>
        <taxon>Coscinodiscophyceae</taxon>
        <taxon>Thalassiosirophycidae</taxon>
        <taxon>Thalassiosirales</taxon>
        <taxon>Skeletonemataceae</taxon>
        <taxon>Skeletonema</taxon>
        <taxon>Skeletonema marinoi-dohrnii complex</taxon>
    </lineage>
</organism>
<accession>A0A6U3YP60</accession>
<dbReference type="AlphaFoldDB" id="A0A6U3YP60"/>
<evidence type="ECO:0000256" key="1">
    <source>
        <dbReference type="SAM" id="MobiDB-lite"/>
    </source>
</evidence>
<evidence type="ECO:0000313" key="2">
    <source>
        <dbReference type="EMBL" id="CAD9626916.1"/>
    </source>
</evidence>
<sequence>MTKAARTEMTCIDHCIRPPRRLIIMAALVSIAFSLPTSASNTKEVISSPIRKRRISRRKTANSADDAIESYKLLQQKGINATTVSSSSSVAEQSTTSNGELICTPMEECELCPLKWKQLLDKDDEKIKGEFESCTKYGRRQEFECTVLFQENDTSEKVAKSKHEYKPCRFTDSDEAFRMLQMQLICLMVGLWSVRNVRRHRMSSASLFDQRRMRGNASQGGSGGASDSNGSPSKHVKFSSGYSRKDSLESVELGPLIQKTTGAGKVPKSPAPLNMNSV</sequence>
<feature type="region of interest" description="Disordered" evidence="1">
    <location>
        <begin position="208"/>
        <end position="278"/>
    </location>
</feature>
<gene>
    <name evidence="2" type="ORF">SMAR0320_LOCUS21039</name>
    <name evidence="3" type="ORF">SMAR0320_LOCUS21040</name>
</gene>
<dbReference type="EMBL" id="HBGZ01029574">
    <property type="protein sequence ID" value="CAD9626916.1"/>
    <property type="molecule type" value="Transcribed_RNA"/>
</dbReference>
<protein>
    <submittedName>
        <fullName evidence="3">Uncharacterized protein</fullName>
    </submittedName>
</protein>